<dbReference type="EMBL" id="JAGIZQ010000006">
    <property type="protein sequence ID" value="KAH6622876.1"/>
    <property type="molecule type" value="Genomic_DNA"/>
</dbReference>
<gene>
    <name evidence="1" type="ORF">F5144DRAFT_496455</name>
</gene>
<dbReference type="Proteomes" id="UP000724584">
    <property type="component" value="Unassembled WGS sequence"/>
</dbReference>
<protein>
    <submittedName>
        <fullName evidence="1">Cys/Met metabolism PLP-dependent enzyme-domain-containing protein</fullName>
    </submittedName>
</protein>
<organism evidence="1 2">
    <name type="scientific">Chaetomium tenue</name>
    <dbReference type="NCBI Taxonomy" id="1854479"/>
    <lineage>
        <taxon>Eukaryota</taxon>
        <taxon>Fungi</taxon>
        <taxon>Dikarya</taxon>
        <taxon>Ascomycota</taxon>
        <taxon>Pezizomycotina</taxon>
        <taxon>Sordariomycetes</taxon>
        <taxon>Sordariomycetidae</taxon>
        <taxon>Sordariales</taxon>
        <taxon>Chaetomiaceae</taxon>
        <taxon>Chaetomium</taxon>
    </lineage>
</organism>
<proteinExistence type="predicted"/>
<evidence type="ECO:0000313" key="2">
    <source>
        <dbReference type="Proteomes" id="UP000724584"/>
    </source>
</evidence>
<comment type="caution">
    <text evidence="1">The sequence shown here is derived from an EMBL/GenBank/DDBJ whole genome shotgun (WGS) entry which is preliminary data.</text>
</comment>
<name>A0ACB7NWR7_9PEZI</name>
<keyword evidence="2" id="KW-1185">Reference proteome</keyword>
<sequence>MSNQRFETLQLHAGQEPDPATNSRAVPIYATTSFVFNDSAHGARLFGLKEFGNIYSRIMNPTVDVFEKRIAALEGGVAAVAASSGQAAQFMAIAALAHSGDNIVSTSNLYGGTYNQFKVLFSRFGITTKFVNGDSPEDIAAAIDDKTKAVYIESIGNPRYNVPEFEAIAKVAHDAGVPVVVDNTFGAGGYFVRPIDHGADIVVHSATKWIGGHGTTVAGVVIDSGKFDWGKNAKRFPQMVEPSEGYHGLKFWETFGAITFAIRVRVEILRDLGPCLNPFGAQQLLIGLETLSLRAERHAQNALTLARYLEKSEYVSWVSYPGLESHQSHETAKKYLKRGFGGVLSFGVKGGGAAGSQIVDGFKLVSNLANVGDSKTLAIHPWTTTHEQLSDEEKVSSGVTEDLIRISVGTEHIDDIIADFDQAFKAAAARAQPKPTMHLNTLLLLPLLSALTPLTTASKPTTPNPNSNHDNNHETTTLTLRIPASNPSLAHTLPASTRATLTTLGRALSAPLSVANTFVFRNVSAGSYLADVHCVSHAFAPLRVDVAVAEGGEGGKKKKGSGAAGGLGVRAWETFRGNDWGNTGEGAPVGEYGGGGGHVVEVRVLGAKGYFMERSSFSVLSIFKNPMILLGLVSMALFFGMPKLVENMDPEMRAEWEERQKENPMNSIMGAASGQNANPMGNFDMAAFLAGSGSSKAEEGGAKGKSEGKKKR</sequence>
<accession>A0ACB7NWR7</accession>
<reference evidence="1 2" key="1">
    <citation type="journal article" date="2021" name="Nat. Commun.">
        <title>Genetic determinants of endophytism in the Arabidopsis root mycobiome.</title>
        <authorList>
            <person name="Mesny F."/>
            <person name="Miyauchi S."/>
            <person name="Thiergart T."/>
            <person name="Pickel B."/>
            <person name="Atanasova L."/>
            <person name="Karlsson M."/>
            <person name="Huettel B."/>
            <person name="Barry K.W."/>
            <person name="Haridas S."/>
            <person name="Chen C."/>
            <person name="Bauer D."/>
            <person name="Andreopoulos W."/>
            <person name="Pangilinan J."/>
            <person name="LaButti K."/>
            <person name="Riley R."/>
            <person name="Lipzen A."/>
            <person name="Clum A."/>
            <person name="Drula E."/>
            <person name="Henrissat B."/>
            <person name="Kohler A."/>
            <person name="Grigoriev I.V."/>
            <person name="Martin F.M."/>
            <person name="Hacquard S."/>
        </authorList>
    </citation>
    <scope>NUCLEOTIDE SEQUENCE [LARGE SCALE GENOMIC DNA]</scope>
    <source>
        <strain evidence="1 2">MPI-SDFR-AT-0079</strain>
    </source>
</reference>
<evidence type="ECO:0000313" key="1">
    <source>
        <dbReference type="EMBL" id="KAH6622876.1"/>
    </source>
</evidence>